<evidence type="ECO:0000313" key="1">
    <source>
        <dbReference type="EMBL" id="PLW05759.1"/>
    </source>
</evidence>
<sequence length="118" mass="12930">MRLAWAQPSRQAHVVRSCWLGGRGTTCSERQLLAIAVGLTHPVGPSLDVYRWLNDVARVKLWQGTRAAGCTKSRQLSVIVDVQPRQGLMAAGRGGRGSLDKGMTHISLGHYPDGQQWQ</sequence>
<proteinExistence type="predicted"/>
<comment type="caution">
    <text evidence="1">The sequence shown here is derived from an EMBL/GenBank/DDBJ whole genome shotgun (WGS) entry which is preliminary data.</text>
</comment>
<evidence type="ECO:0000313" key="2">
    <source>
        <dbReference type="Proteomes" id="UP000235392"/>
    </source>
</evidence>
<dbReference type="AlphaFoldDB" id="A0A2N5RXN2"/>
<protein>
    <submittedName>
        <fullName evidence="1">Uncharacterized protein</fullName>
    </submittedName>
</protein>
<dbReference type="EMBL" id="PGCI01001296">
    <property type="protein sequence ID" value="PLW05759.1"/>
    <property type="molecule type" value="Genomic_DNA"/>
</dbReference>
<dbReference type="Proteomes" id="UP000235392">
    <property type="component" value="Unassembled WGS sequence"/>
</dbReference>
<gene>
    <name evidence="1" type="ORF">PCASD_25943</name>
</gene>
<reference evidence="1 2" key="1">
    <citation type="submission" date="2017-11" db="EMBL/GenBank/DDBJ databases">
        <title>De novo assembly and phasing of dikaryotic genomes from two isolates of Puccinia coronata f. sp. avenae, the causal agent of oat crown rust.</title>
        <authorList>
            <person name="Miller M.E."/>
            <person name="Zhang Y."/>
            <person name="Omidvar V."/>
            <person name="Sperschneider J."/>
            <person name="Schwessinger B."/>
            <person name="Raley C."/>
            <person name="Palmer J.M."/>
            <person name="Garnica D."/>
            <person name="Upadhyaya N."/>
            <person name="Rathjen J."/>
            <person name="Taylor J.M."/>
            <person name="Park R.F."/>
            <person name="Dodds P.N."/>
            <person name="Hirsch C.D."/>
            <person name="Kianian S.F."/>
            <person name="Figueroa M."/>
        </authorList>
    </citation>
    <scope>NUCLEOTIDE SEQUENCE [LARGE SCALE GENOMIC DNA]</scope>
    <source>
        <strain evidence="1">12SD80</strain>
    </source>
</reference>
<accession>A0A2N5RXN2</accession>
<name>A0A2N5RXN2_9BASI</name>
<organism evidence="1 2">
    <name type="scientific">Puccinia coronata f. sp. avenae</name>
    <dbReference type="NCBI Taxonomy" id="200324"/>
    <lineage>
        <taxon>Eukaryota</taxon>
        <taxon>Fungi</taxon>
        <taxon>Dikarya</taxon>
        <taxon>Basidiomycota</taxon>
        <taxon>Pucciniomycotina</taxon>
        <taxon>Pucciniomycetes</taxon>
        <taxon>Pucciniales</taxon>
        <taxon>Pucciniaceae</taxon>
        <taxon>Puccinia</taxon>
    </lineage>
</organism>